<dbReference type="GO" id="GO:0004252">
    <property type="term" value="F:serine-type endopeptidase activity"/>
    <property type="evidence" value="ECO:0007669"/>
    <property type="project" value="InterPro"/>
</dbReference>
<evidence type="ECO:0000259" key="2">
    <source>
        <dbReference type="PROSITE" id="PS00028"/>
    </source>
</evidence>
<feature type="region of interest" description="Disordered" evidence="1">
    <location>
        <begin position="449"/>
        <end position="479"/>
    </location>
</feature>
<sequence length="537" mass="62089">MHQLRESIDLVLRCTLVSSTIIIIWKSLMLLTNCANPIIISLSVAVGPAFNSRGNFLLLTNYSTEFVRAGDIVVFRIEGFDIPTVHRVIKVHGKNDGYVKFLTKGDTNQVDDRGLYSPGQLWLERKDIIGKVKGYMPYIGSIFILMRDFPLLNYFIWVMIGISVWIDFRPGQSAYNIVESRMAPLSHDLAGLILPHEHFGSHLNDSGVTINMDLEKLNFRKAGQMLAERWNKSIIDGFPCVAEYINPPITSEDERRQVDIKTVMNELLRRVCAEEEAEEGHEFRIHASDEYYQENARIRKENFSEQPKYDIDEYWCAIHVLQTQYTLQIIRCNSIECCGQWRSNYVRVFPHRFLPSPVPFERTAYGIRMADKDYQKGQFYGSLFQRIQFHGIVIEHTQNEMLPFDYCCSSVKKELKKRICKVCNQYIPSAYRMKSHYKIHAQHQEDFDHNEDDTLPATTDTLIDSNESQSTTTTTTTTTAAPTLKTEMLDWLRSDFDDCNLGSAAIQLASFRVTCSLERLRMEENNEYDNKICVHVE</sequence>
<feature type="domain" description="C2H2-type" evidence="2">
    <location>
        <begin position="420"/>
        <end position="440"/>
    </location>
</feature>
<organism evidence="3 4">
    <name type="scientific">Rotaria sordida</name>
    <dbReference type="NCBI Taxonomy" id="392033"/>
    <lineage>
        <taxon>Eukaryota</taxon>
        <taxon>Metazoa</taxon>
        <taxon>Spiralia</taxon>
        <taxon>Gnathifera</taxon>
        <taxon>Rotifera</taxon>
        <taxon>Eurotatoria</taxon>
        <taxon>Bdelloidea</taxon>
        <taxon>Philodinida</taxon>
        <taxon>Philodinidae</taxon>
        <taxon>Rotaria</taxon>
    </lineage>
</organism>
<proteinExistence type="predicted"/>
<protein>
    <recommendedName>
        <fullName evidence="2">C2H2-type domain-containing protein</fullName>
    </recommendedName>
</protein>
<dbReference type="GO" id="GO:0006465">
    <property type="term" value="P:signal peptide processing"/>
    <property type="evidence" value="ECO:0007669"/>
    <property type="project" value="InterPro"/>
</dbReference>
<comment type="caution">
    <text evidence="3">The sequence shown here is derived from an EMBL/GenBank/DDBJ whole genome shotgun (WGS) entry which is preliminary data.</text>
</comment>
<dbReference type="InterPro" id="IPR019533">
    <property type="entry name" value="Peptidase_S26"/>
</dbReference>
<dbReference type="PANTHER" id="PTHR46954:SF1">
    <property type="entry name" value="C2H2-TYPE DOMAIN-CONTAINING PROTEIN"/>
    <property type="match status" value="1"/>
</dbReference>
<dbReference type="PANTHER" id="PTHR46954">
    <property type="entry name" value="C2H2-TYPE DOMAIN-CONTAINING PROTEIN"/>
    <property type="match status" value="1"/>
</dbReference>
<dbReference type="Proteomes" id="UP000663870">
    <property type="component" value="Unassembled WGS sequence"/>
</dbReference>
<evidence type="ECO:0000313" key="4">
    <source>
        <dbReference type="Proteomes" id="UP000663870"/>
    </source>
</evidence>
<reference evidence="3" key="1">
    <citation type="submission" date="2021-02" db="EMBL/GenBank/DDBJ databases">
        <authorList>
            <person name="Nowell W R."/>
        </authorList>
    </citation>
    <scope>NUCLEOTIDE SEQUENCE</scope>
</reference>
<keyword evidence="4" id="KW-1185">Reference proteome</keyword>
<dbReference type="AlphaFoldDB" id="A0A815LVT5"/>
<feature type="compositionally biased region" description="Polar residues" evidence="1">
    <location>
        <begin position="456"/>
        <end position="470"/>
    </location>
</feature>
<accession>A0A815LVT5</accession>
<dbReference type="InterPro" id="IPR001733">
    <property type="entry name" value="Peptidase_S26B"/>
</dbReference>
<name>A0A815LVT5_9BILA</name>
<dbReference type="PROSITE" id="PS00028">
    <property type="entry name" value="ZINC_FINGER_C2H2_1"/>
    <property type="match status" value="1"/>
</dbReference>
<evidence type="ECO:0000256" key="1">
    <source>
        <dbReference type="SAM" id="MobiDB-lite"/>
    </source>
</evidence>
<dbReference type="InterPro" id="IPR013087">
    <property type="entry name" value="Znf_C2H2_type"/>
</dbReference>
<evidence type="ECO:0000313" key="3">
    <source>
        <dbReference type="EMBL" id="CAF1409409.1"/>
    </source>
</evidence>
<gene>
    <name evidence="3" type="ORF">JXQ802_LOCUS35187</name>
</gene>
<dbReference type="GO" id="GO:0016020">
    <property type="term" value="C:membrane"/>
    <property type="evidence" value="ECO:0007669"/>
    <property type="project" value="InterPro"/>
</dbReference>
<dbReference type="CDD" id="cd06530">
    <property type="entry name" value="S26_SPase_I"/>
    <property type="match status" value="1"/>
</dbReference>
<dbReference type="NCBIfam" id="TIGR02228">
    <property type="entry name" value="sigpep_I_arch"/>
    <property type="match status" value="1"/>
</dbReference>
<dbReference type="EMBL" id="CAJNOL010001719">
    <property type="protein sequence ID" value="CAF1409409.1"/>
    <property type="molecule type" value="Genomic_DNA"/>
</dbReference>